<feature type="domain" description="PAS" evidence="3">
    <location>
        <begin position="38"/>
        <end position="89"/>
    </location>
</feature>
<keyword evidence="1" id="KW-0378">Hydrolase</keyword>
<dbReference type="SMART" id="SM00065">
    <property type="entry name" value="GAF"/>
    <property type="match status" value="1"/>
</dbReference>
<dbReference type="SMART" id="SM00091">
    <property type="entry name" value="PAS"/>
    <property type="match status" value="1"/>
</dbReference>
<dbReference type="InterPro" id="IPR001932">
    <property type="entry name" value="PPM-type_phosphatase-like_dom"/>
</dbReference>
<proteinExistence type="predicted"/>
<dbReference type="Gene3D" id="3.30.450.40">
    <property type="match status" value="1"/>
</dbReference>
<dbReference type="PANTHER" id="PTHR43156:SF2">
    <property type="entry name" value="STAGE II SPORULATION PROTEIN E"/>
    <property type="match status" value="1"/>
</dbReference>
<dbReference type="InterPro" id="IPR003018">
    <property type="entry name" value="GAF"/>
</dbReference>
<dbReference type="SMART" id="SM00331">
    <property type="entry name" value="PP2C_SIG"/>
    <property type="match status" value="1"/>
</dbReference>
<dbReference type="GO" id="GO:0016791">
    <property type="term" value="F:phosphatase activity"/>
    <property type="evidence" value="ECO:0007669"/>
    <property type="project" value="TreeGrafter"/>
</dbReference>
<dbReference type="InterPro" id="IPR036457">
    <property type="entry name" value="PPM-type-like_dom_sf"/>
</dbReference>
<evidence type="ECO:0000313" key="4">
    <source>
        <dbReference type="EMBL" id="WTT17639.1"/>
    </source>
</evidence>
<dbReference type="NCBIfam" id="TIGR00229">
    <property type="entry name" value="sensory_box"/>
    <property type="match status" value="1"/>
</dbReference>
<dbReference type="Gene3D" id="3.30.450.20">
    <property type="entry name" value="PAS domain"/>
    <property type="match status" value="1"/>
</dbReference>
<name>A0AAU1ZZR8_9ACTN</name>
<dbReference type="Pfam" id="PF07228">
    <property type="entry name" value="SpoIIE"/>
    <property type="match status" value="1"/>
</dbReference>
<dbReference type="InterPro" id="IPR035965">
    <property type="entry name" value="PAS-like_dom_sf"/>
</dbReference>
<sequence length="589" mass="63432">MGRHRAGDEGAGERGSEGEAVGPPEGDPGFPNAWSAQVRELLGQLLDGTPAAIAVLDTQLRFRYVNATLADMNGVPAEEHIGRTVAEVVPGVDPREDVLRAVIADGIPRETISSGHTQADSPLERRYWHGAYHRLRQDDRTLGIVGIVLEISAARQEQRELERARERLALLDEAATRVGTTLDMDTTCQELAEFLVAKLADAATVKILPEHGTSRAPRDGSLRLRRAALAAVPELETVMRPLGRPGEYVDHKPGSSLVRCLETGRPVIDNLMDEEEMSRSAPHTGNVAAYLAAGIHSALIVPLTARGQQVGTVTMVRAGDSPLFGETDAVIAQDLAGRAAISLDNARRYTTEHNAVVQLQRALLAEPGRPHPDVDVAYRYRPAGRGVLVGGDWYETVALDDGRTLLALGDVMGHGLEAAVAMSRYQAMLRVVAAREPGPDRILLELDHLLHTTAADRPATCVIAIADPGKGICTYASAGHLPPVVFRPDGRATLLPVPPGPPLGTGHSRYVSFTAPCEPGHTLLLYTDGLIERRHEDIDASLRRLTRIRGCPAPEDLLDLVLDRVAPDDPEDDIALVAARYGVFDQSLT</sequence>
<dbReference type="EMBL" id="CP108222">
    <property type="protein sequence ID" value="WTT17639.1"/>
    <property type="molecule type" value="Genomic_DNA"/>
</dbReference>
<protein>
    <submittedName>
        <fullName evidence="4">SpoIIE family protein phosphatase</fullName>
    </submittedName>
</protein>
<dbReference type="SUPFAM" id="SSF55785">
    <property type="entry name" value="PYP-like sensor domain (PAS domain)"/>
    <property type="match status" value="1"/>
</dbReference>
<dbReference type="InterPro" id="IPR052016">
    <property type="entry name" value="Bact_Sigma-Reg"/>
</dbReference>
<evidence type="ECO:0000256" key="1">
    <source>
        <dbReference type="ARBA" id="ARBA00022801"/>
    </source>
</evidence>
<accession>A0AAU1ZZR8</accession>
<dbReference type="Pfam" id="PF08448">
    <property type="entry name" value="PAS_4"/>
    <property type="match status" value="1"/>
</dbReference>
<feature type="region of interest" description="Disordered" evidence="2">
    <location>
        <begin position="1"/>
        <end position="33"/>
    </location>
</feature>
<gene>
    <name evidence="4" type="ORF">OHA22_19890</name>
</gene>
<feature type="compositionally biased region" description="Basic and acidic residues" evidence="2">
    <location>
        <begin position="1"/>
        <end position="17"/>
    </location>
</feature>
<dbReference type="InterPro" id="IPR000014">
    <property type="entry name" value="PAS"/>
</dbReference>
<dbReference type="SUPFAM" id="SSF81606">
    <property type="entry name" value="PP2C-like"/>
    <property type="match status" value="1"/>
</dbReference>
<evidence type="ECO:0000259" key="3">
    <source>
        <dbReference type="PROSITE" id="PS50112"/>
    </source>
</evidence>
<dbReference type="SUPFAM" id="SSF55781">
    <property type="entry name" value="GAF domain-like"/>
    <property type="match status" value="1"/>
</dbReference>
<dbReference type="Pfam" id="PF13185">
    <property type="entry name" value="GAF_2"/>
    <property type="match status" value="1"/>
</dbReference>
<dbReference type="Gene3D" id="3.60.40.10">
    <property type="entry name" value="PPM-type phosphatase domain"/>
    <property type="match status" value="1"/>
</dbReference>
<dbReference type="AlphaFoldDB" id="A0AAU1ZZR8"/>
<organism evidence="4">
    <name type="scientific">Streptomyces sp. NBC_00093</name>
    <dbReference type="NCBI Taxonomy" id="2975649"/>
    <lineage>
        <taxon>Bacteria</taxon>
        <taxon>Bacillati</taxon>
        <taxon>Actinomycetota</taxon>
        <taxon>Actinomycetes</taxon>
        <taxon>Kitasatosporales</taxon>
        <taxon>Streptomycetaceae</taxon>
        <taxon>Streptomyces</taxon>
    </lineage>
</organism>
<dbReference type="InterPro" id="IPR029016">
    <property type="entry name" value="GAF-like_dom_sf"/>
</dbReference>
<dbReference type="CDD" id="cd00130">
    <property type="entry name" value="PAS"/>
    <property type="match status" value="1"/>
</dbReference>
<reference evidence="4" key="1">
    <citation type="submission" date="2022-10" db="EMBL/GenBank/DDBJ databases">
        <title>The complete genomes of actinobacterial strains from the NBC collection.</title>
        <authorList>
            <person name="Joergensen T.S."/>
            <person name="Alvarez Arevalo M."/>
            <person name="Sterndorff E.B."/>
            <person name="Faurdal D."/>
            <person name="Vuksanovic O."/>
            <person name="Mourched A.-S."/>
            <person name="Charusanti P."/>
            <person name="Shaw S."/>
            <person name="Blin K."/>
            <person name="Weber T."/>
        </authorList>
    </citation>
    <scope>NUCLEOTIDE SEQUENCE</scope>
    <source>
        <strain evidence="4">NBC_00093</strain>
    </source>
</reference>
<dbReference type="InterPro" id="IPR013656">
    <property type="entry name" value="PAS_4"/>
</dbReference>
<dbReference type="PROSITE" id="PS50112">
    <property type="entry name" value="PAS"/>
    <property type="match status" value="1"/>
</dbReference>
<evidence type="ECO:0000256" key="2">
    <source>
        <dbReference type="SAM" id="MobiDB-lite"/>
    </source>
</evidence>
<dbReference type="FunFam" id="3.30.450.40:FF:000035">
    <property type="entry name" value="PAS sensor protein"/>
    <property type="match status" value="1"/>
</dbReference>
<dbReference type="PANTHER" id="PTHR43156">
    <property type="entry name" value="STAGE II SPORULATION PROTEIN E-RELATED"/>
    <property type="match status" value="1"/>
</dbReference>